<dbReference type="EMBL" id="BNCO01000053">
    <property type="protein sequence ID" value="GIL62810.1"/>
    <property type="molecule type" value="Genomic_DNA"/>
</dbReference>
<evidence type="ECO:0000256" key="2">
    <source>
        <dbReference type="SAM" id="Phobius"/>
    </source>
</evidence>
<dbReference type="Pfam" id="PF07714">
    <property type="entry name" value="PK_Tyr_Ser-Thr"/>
    <property type="match status" value="1"/>
</dbReference>
<accession>A0A8J4BJU2</accession>
<evidence type="ECO:0000259" key="4">
    <source>
        <dbReference type="PROSITE" id="PS50011"/>
    </source>
</evidence>
<dbReference type="AlphaFoldDB" id="A0A8J4BJU2"/>
<protein>
    <recommendedName>
        <fullName evidence="4">Protein kinase domain-containing protein</fullName>
    </recommendedName>
</protein>
<evidence type="ECO:0000256" key="3">
    <source>
        <dbReference type="SAM" id="SignalP"/>
    </source>
</evidence>
<proteinExistence type="predicted"/>
<dbReference type="PANTHER" id="PTHR44329:SF214">
    <property type="entry name" value="PROTEIN KINASE DOMAIN-CONTAINING PROTEIN"/>
    <property type="match status" value="1"/>
</dbReference>
<dbReference type="SUPFAM" id="SSF56112">
    <property type="entry name" value="Protein kinase-like (PK-like)"/>
    <property type="match status" value="1"/>
</dbReference>
<evidence type="ECO:0000313" key="6">
    <source>
        <dbReference type="Proteomes" id="UP000747399"/>
    </source>
</evidence>
<gene>
    <name evidence="5" type="ORF">Vafri_16986</name>
</gene>
<dbReference type="InterPro" id="IPR051681">
    <property type="entry name" value="Ser/Thr_Kinases-Pseudokinases"/>
</dbReference>
<dbReference type="CDD" id="cd13999">
    <property type="entry name" value="STKc_MAP3K-like"/>
    <property type="match status" value="1"/>
</dbReference>
<feature type="chain" id="PRO_5035314805" description="Protein kinase domain-containing protein" evidence="3">
    <location>
        <begin position="20"/>
        <end position="1081"/>
    </location>
</feature>
<dbReference type="PROSITE" id="PS50011">
    <property type="entry name" value="PROTEIN_KINASE_DOM"/>
    <property type="match status" value="1"/>
</dbReference>
<evidence type="ECO:0000313" key="5">
    <source>
        <dbReference type="EMBL" id="GIL62810.1"/>
    </source>
</evidence>
<keyword evidence="6" id="KW-1185">Reference proteome</keyword>
<feature type="compositionally biased region" description="Low complexity" evidence="1">
    <location>
        <begin position="664"/>
        <end position="686"/>
    </location>
</feature>
<dbReference type="InterPro" id="IPR001245">
    <property type="entry name" value="Ser-Thr/Tyr_kinase_cat_dom"/>
</dbReference>
<dbReference type="SMART" id="SM00220">
    <property type="entry name" value="S_TKc"/>
    <property type="match status" value="1"/>
</dbReference>
<feature type="transmembrane region" description="Helical" evidence="2">
    <location>
        <begin position="597"/>
        <end position="619"/>
    </location>
</feature>
<feature type="compositionally biased region" description="Low complexity" evidence="1">
    <location>
        <begin position="709"/>
        <end position="723"/>
    </location>
</feature>
<comment type="caution">
    <text evidence="5">The sequence shown here is derived from an EMBL/GenBank/DDBJ whole genome shotgun (WGS) entry which is preliminary data.</text>
</comment>
<reference evidence="5" key="1">
    <citation type="journal article" date="2021" name="Proc. Natl. Acad. Sci. U.S.A.">
        <title>Three genomes in the algal genus Volvox reveal the fate of a haploid sex-determining region after a transition to homothallism.</title>
        <authorList>
            <person name="Yamamoto K."/>
            <person name="Hamaji T."/>
            <person name="Kawai-Toyooka H."/>
            <person name="Matsuzaki R."/>
            <person name="Takahashi F."/>
            <person name="Nishimura Y."/>
            <person name="Kawachi M."/>
            <person name="Noguchi H."/>
            <person name="Minakuchi Y."/>
            <person name="Umen J.G."/>
            <person name="Toyoda A."/>
            <person name="Nozaki H."/>
        </authorList>
    </citation>
    <scope>NUCLEOTIDE SEQUENCE</scope>
    <source>
        <strain evidence="5">NIES-3780</strain>
    </source>
</reference>
<dbReference type="InterPro" id="IPR000719">
    <property type="entry name" value="Prot_kinase_dom"/>
</dbReference>
<dbReference type="Proteomes" id="UP000747399">
    <property type="component" value="Unassembled WGS sequence"/>
</dbReference>
<evidence type="ECO:0000256" key="1">
    <source>
        <dbReference type="SAM" id="MobiDB-lite"/>
    </source>
</evidence>
<keyword evidence="2" id="KW-0472">Membrane</keyword>
<dbReference type="GO" id="GO:0004674">
    <property type="term" value="F:protein serine/threonine kinase activity"/>
    <property type="evidence" value="ECO:0007669"/>
    <property type="project" value="TreeGrafter"/>
</dbReference>
<dbReference type="PROSITE" id="PS00108">
    <property type="entry name" value="PROTEIN_KINASE_ST"/>
    <property type="match status" value="1"/>
</dbReference>
<feature type="domain" description="Protein kinase" evidence="4">
    <location>
        <begin position="805"/>
        <end position="1076"/>
    </location>
</feature>
<organism evidence="5 6">
    <name type="scientific">Volvox africanus</name>
    <dbReference type="NCBI Taxonomy" id="51714"/>
    <lineage>
        <taxon>Eukaryota</taxon>
        <taxon>Viridiplantae</taxon>
        <taxon>Chlorophyta</taxon>
        <taxon>core chlorophytes</taxon>
        <taxon>Chlorophyceae</taxon>
        <taxon>CS clade</taxon>
        <taxon>Chlamydomonadales</taxon>
        <taxon>Volvocaceae</taxon>
        <taxon>Volvox</taxon>
    </lineage>
</organism>
<dbReference type="InterPro" id="IPR008271">
    <property type="entry name" value="Ser/Thr_kinase_AS"/>
</dbReference>
<keyword evidence="2" id="KW-1133">Transmembrane helix</keyword>
<dbReference type="Gene3D" id="3.30.200.20">
    <property type="entry name" value="Phosphorylase Kinase, domain 1"/>
    <property type="match status" value="1"/>
</dbReference>
<feature type="region of interest" description="Disordered" evidence="1">
    <location>
        <begin position="664"/>
        <end position="780"/>
    </location>
</feature>
<keyword evidence="2" id="KW-0812">Transmembrane</keyword>
<dbReference type="InterPro" id="IPR011009">
    <property type="entry name" value="Kinase-like_dom_sf"/>
</dbReference>
<feature type="signal peptide" evidence="3">
    <location>
        <begin position="1"/>
        <end position="19"/>
    </location>
</feature>
<keyword evidence="3" id="KW-0732">Signal</keyword>
<name>A0A8J4BJU2_9CHLO</name>
<dbReference type="GO" id="GO:0005524">
    <property type="term" value="F:ATP binding"/>
    <property type="evidence" value="ECO:0007669"/>
    <property type="project" value="InterPro"/>
</dbReference>
<sequence>MKIPCWFLLTLVAFGPGLLERASSSDANKSYMEIRSGRDLAIAFASSAHIDVAIILADVWMRLTDWDGLLDESEPIVLKKNFTILGSPSLPEWPLLNMGFVRDKIRIGNGVALIVRHVVVGDFRSSLLTQTPGFDLAARTFSGGVPGILLHNETAVMYSVCLPQQLWRLGINSSLDATTRPGSRLVKLGIPQPGCINITSPNPEPLLYPPSRGLALQPRLPARCWADRGVFVDFAVPGADPTVAGSSTTPNYYDVVLINVSYMCSSVMTTACIKLYKDILPCAISMVQNDTAPQPWRLPAYPEVAVRTGKELAAALAAAPLVASIVVEEDIWMDTADWEGLLGGPNGSEPALISRDLLVVGNPQLASWPLLNLGYVHDKIRLASNIALMAHHLLVADFRNEIPTQGPGLDLAGGTILNSYDKHPARVIHIQTALLYTVCFPVGAWNASLVSSRRPTSHPGVQDYQLGIPQPDCISVVPPAGFKSVGGVLQPPFLSRCWVDRGIFHDVALVGADVDQYEKQVPTMYDIVLLDVSYLCANTMSSECVREHGDIMGCSIWMRQELRGQVLPWQQRVVPSPPAHEPDKGGGGESQAIKSAAIGGAVGGAAFLLLLVMSVILFVRHRSRRLEGEGSKKAPAGSAVAAAGVIITTASIDVVASSKSAPAAAAGVTGGPAADGCGSASASGSGEDTSREIDAAGPGSKRHGSSSEAGGIDAAAAAAVTTDGDGGGGPDDVAGAGPIPSTSDQTGDPLTRSGDPSSSSSMPVPPRPQASTTKLQPEDEHVVVTPLTPHRSDLTLGEAAAQEVTLLPVVRGKGAFGRVYEGIYGGERVAVKVMRDLGDLCGGGGGPLEHIQNSFVQEVEVLGRCRHPNVVRLLAACLTPPKLLLVMELMESSLEKLVYNKDGELLPLRMVLYISLDIAKGLEYLHPTILHRDLKPGNVLINGANSPRPIAKLTDFGVSRLRSTVLITKHPEAGTPAYMAPETFDVKNYTLTHHVDMYSFGVLLWVLLTGEHPWKGFQMVEVAYKVTINGERLPMARISASRCPIRLRALMEQCWEHEPRRRPAAAEAVKEIQSLLDSMVL</sequence>
<dbReference type="PANTHER" id="PTHR44329">
    <property type="entry name" value="SERINE/THREONINE-PROTEIN KINASE TNNI3K-RELATED"/>
    <property type="match status" value="1"/>
</dbReference>
<dbReference type="Gene3D" id="1.10.510.10">
    <property type="entry name" value="Transferase(Phosphotransferase) domain 1"/>
    <property type="match status" value="1"/>
</dbReference>